<dbReference type="PANTHER" id="PTHR34701:SF1">
    <property type="entry name" value="TRANSCRIPTIONAL REGULATOR MRAZ"/>
    <property type="match status" value="1"/>
</dbReference>
<dbReference type="FunCoup" id="A0A517SK40">
    <property type="interactions" value="183"/>
</dbReference>
<dbReference type="HAMAP" id="MF_01008">
    <property type="entry name" value="MraZ"/>
    <property type="match status" value="1"/>
</dbReference>
<dbReference type="PROSITE" id="PS51740">
    <property type="entry name" value="SPOVT_ABRB"/>
    <property type="match status" value="2"/>
</dbReference>
<evidence type="ECO:0000256" key="4">
    <source>
        <dbReference type="ARBA" id="ARBA00023015"/>
    </source>
</evidence>
<accession>A0A517SK40</accession>
<comment type="similarity">
    <text evidence="7">Belongs to the MraZ family.</text>
</comment>
<evidence type="ECO:0000256" key="7">
    <source>
        <dbReference type="HAMAP-Rule" id="MF_01008"/>
    </source>
</evidence>
<dbReference type="PANTHER" id="PTHR34701">
    <property type="entry name" value="TRANSCRIPTIONAL REGULATOR MRAZ"/>
    <property type="match status" value="1"/>
</dbReference>
<dbReference type="RefSeq" id="WP_145033960.1">
    <property type="nucleotide sequence ID" value="NZ_CP036271.1"/>
</dbReference>
<dbReference type="InterPro" id="IPR037914">
    <property type="entry name" value="SpoVT-AbrB_sf"/>
</dbReference>
<evidence type="ECO:0000313" key="9">
    <source>
        <dbReference type="EMBL" id="QDT56489.1"/>
    </source>
</evidence>
<dbReference type="InterPro" id="IPR035642">
    <property type="entry name" value="MraZ_N"/>
</dbReference>
<dbReference type="InterPro" id="IPR035644">
    <property type="entry name" value="MraZ_C"/>
</dbReference>
<dbReference type="GO" id="GO:0009295">
    <property type="term" value="C:nucleoid"/>
    <property type="evidence" value="ECO:0007669"/>
    <property type="project" value="UniProtKB-SubCell"/>
</dbReference>
<dbReference type="GO" id="GO:0005737">
    <property type="term" value="C:cytoplasm"/>
    <property type="evidence" value="ECO:0007669"/>
    <property type="project" value="UniProtKB-UniRule"/>
</dbReference>
<evidence type="ECO:0000256" key="2">
    <source>
        <dbReference type="ARBA" id="ARBA00022490"/>
    </source>
</evidence>
<comment type="subcellular location">
    <subcellularLocation>
        <location evidence="7">Cytoplasm</location>
        <location evidence="7">Nucleoid</location>
    </subcellularLocation>
</comment>
<dbReference type="InterPro" id="IPR020603">
    <property type="entry name" value="MraZ_dom"/>
</dbReference>
<dbReference type="InParanoid" id="A0A517SK40"/>
<dbReference type="InterPro" id="IPR038619">
    <property type="entry name" value="MraZ_sf"/>
</dbReference>
<dbReference type="GO" id="GO:2000143">
    <property type="term" value="P:negative regulation of DNA-templated transcription initiation"/>
    <property type="evidence" value="ECO:0007669"/>
    <property type="project" value="TreeGrafter"/>
</dbReference>
<keyword evidence="6 7" id="KW-0804">Transcription</keyword>
<dbReference type="InterPro" id="IPR007159">
    <property type="entry name" value="SpoVT-AbrB_dom"/>
</dbReference>
<dbReference type="KEGG" id="ccos:Pan44_45430"/>
<dbReference type="SUPFAM" id="SSF89447">
    <property type="entry name" value="AbrB/MazE/MraZ-like"/>
    <property type="match status" value="1"/>
</dbReference>
<proteinExistence type="inferred from homology"/>
<gene>
    <name evidence="7 9" type="primary">mraZ</name>
    <name evidence="9" type="ORF">Pan44_45430</name>
</gene>
<dbReference type="CDD" id="cd16320">
    <property type="entry name" value="MraZ_N"/>
    <property type="match status" value="1"/>
</dbReference>
<feature type="domain" description="SpoVT-AbrB" evidence="8">
    <location>
        <begin position="81"/>
        <end position="124"/>
    </location>
</feature>
<keyword evidence="3" id="KW-0677">Repeat</keyword>
<protein>
    <recommendedName>
        <fullName evidence="1 7">Transcriptional regulator MraZ</fullName>
    </recommendedName>
</protein>
<sequence length="145" mass="16687">MPLTGTFQRSLDDKQRLSLPKSFRDELVSEEAPELFLAPETDQSLSLFSADTFNRRAQRLEQDPAVQGRAKNYLRLYYSQAEQVEPDSQGRIRVPERLLKFAGVSQDVVLLGVNDHVELWDRARWESFLSEHSPAFDRLVSEAFS</sequence>
<dbReference type="CDD" id="cd16321">
    <property type="entry name" value="MraZ_C"/>
    <property type="match status" value="1"/>
</dbReference>
<keyword evidence="4 7" id="KW-0805">Transcription regulation</keyword>
<evidence type="ECO:0000313" key="10">
    <source>
        <dbReference type="Proteomes" id="UP000315700"/>
    </source>
</evidence>
<dbReference type="EMBL" id="CP036271">
    <property type="protein sequence ID" value="QDT56489.1"/>
    <property type="molecule type" value="Genomic_DNA"/>
</dbReference>
<evidence type="ECO:0000256" key="3">
    <source>
        <dbReference type="ARBA" id="ARBA00022737"/>
    </source>
</evidence>
<dbReference type="GO" id="GO:0003700">
    <property type="term" value="F:DNA-binding transcription factor activity"/>
    <property type="evidence" value="ECO:0007669"/>
    <property type="project" value="UniProtKB-UniRule"/>
</dbReference>
<evidence type="ECO:0000256" key="5">
    <source>
        <dbReference type="ARBA" id="ARBA00023125"/>
    </source>
</evidence>
<keyword evidence="10" id="KW-1185">Reference proteome</keyword>
<dbReference type="Proteomes" id="UP000315700">
    <property type="component" value="Chromosome"/>
</dbReference>
<dbReference type="AlphaFoldDB" id="A0A517SK40"/>
<feature type="domain" description="SpoVT-AbrB" evidence="8">
    <location>
        <begin position="6"/>
        <end position="52"/>
    </location>
</feature>
<organism evidence="9 10">
    <name type="scientific">Caulifigura coniformis</name>
    <dbReference type="NCBI Taxonomy" id="2527983"/>
    <lineage>
        <taxon>Bacteria</taxon>
        <taxon>Pseudomonadati</taxon>
        <taxon>Planctomycetota</taxon>
        <taxon>Planctomycetia</taxon>
        <taxon>Planctomycetales</taxon>
        <taxon>Planctomycetaceae</taxon>
        <taxon>Caulifigura</taxon>
    </lineage>
</organism>
<evidence type="ECO:0000256" key="6">
    <source>
        <dbReference type="ARBA" id="ARBA00023163"/>
    </source>
</evidence>
<dbReference type="Pfam" id="PF02381">
    <property type="entry name" value="MraZ"/>
    <property type="match status" value="2"/>
</dbReference>
<evidence type="ECO:0000259" key="8">
    <source>
        <dbReference type="PROSITE" id="PS51740"/>
    </source>
</evidence>
<evidence type="ECO:0000256" key="1">
    <source>
        <dbReference type="ARBA" id="ARBA00013860"/>
    </source>
</evidence>
<keyword evidence="5 7" id="KW-0238">DNA-binding</keyword>
<reference evidence="9 10" key="1">
    <citation type="submission" date="2019-02" db="EMBL/GenBank/DDBJ databases">
        <title>Deep-cultivation of Planctomycetes and their phenomic and genomic characterization uncovers novel biology.</title>
        <authorList>
            <person name="Wiegand S."/>
            <person name="Jogler M."/>
            <person name="Boedeker C."/>
            <person name="Pinto D."/>
            <person name="Vollmers J."/>
            <person name="Rivas-Marin E."/>
            <person name="Kohn T."/>
            <person name="Peeters S.H."/>
            <person name="Heuer A."/>
            <person name="Rast P."/>
            <person name="Oberbeckmann S."/>
            <person name="Bunk B."/>
            <person name="Jeske O."/>
            <person name="Meyerdierks A."/>
            <person name="Storesund J.E."/>
            <person name="Kallscheuer N."/>
            <person name="Luecker S."/>
            <person name="Lage O.M."/>
            <person name="Pohl T."/>
            <person name="Merkel B.J."/>
            <person name="Hornburger P."/>
            <person name="Mueller R.-W."/>
            <person name="Bruemmer F."/>
            <person name="Labrenz M."/>
            <person name="Spormann A.M."/>
            <person name="Op den Camp H."/>
            <person name="Overmann J."/>
            <person name="Amann R."/>
            <person name="Jetten M.S.M."/>
            <person name="Mascher T."/>
            <person name="Medema M.H."/>
            <person name="Devos D.P."/>
            <person name="Kaster A.-K."/>
            <person name="Ovreas L."/>
            <person name="Rohde M."/>
            <person name="Galperin M.Y."/>
            <person name="Jogler C."/>
        </authorList>
    </citation>
    <scope>NUCLEOTIDE SEQUENCE [LARGE SCALE GENOMIC DNA]</scope>
    <source>
        <strain evidence="9 10">Pan44</strain>
    </source>
</reference>
<name>A0A517SK40_9PLAN</name>
<keyword evidence="2 7" id="KW-0963">Cytoplasm</keyword>
<comment type="subunit">
    <text evidence="7">Forms oligomers.</text>
</comment>
<dbReference type="OrthoDB" id="9807753at2"/>
<dbReference type="GO" id="GO:0000976">
    <property type="term" value="F:transcription cis-regulatory region binding"/>
    <property type="evidence" value="ECO:0007669"/>
    <property type="project" value="TreeGrafter"/>
</dbReference>
<dbReference type="Gene3D" id="3.40.1550.20">
    <property type="entry name" value="Transcriptional regulator MraZ domain"/>
    <property type="match status" value="1"/>
</dbReference>
<dbReference type="InterPro" id="IPR003444">
    <property type="entry name" value="MraZ"/>
</dbReference>